<dbReference type="EMBL" id="KZ772743">
    <property type="protein sequence ID" value="PTQ35500.1"/>
    <property type="molecule type" value="Genomic_DNA"/>
</dbReference>
<dbReference type="EMBL" id="KZ772743">
    <property type="protein sequence ID" value="PTQ35502.1"/>
    <property type="molecule type" value="Genomic_DNA"/>
</dbReference>
<dbReference type="EMBL" id="KZ772743">
    <property type="protein sequence ID" value="PTQ35499.1"/>
    <property type="molecule type" value="Genomic_DNA"/>
</dbReference>
<dbReference type="Gramene" id="Mp5g15040.3">
    <property type="protein sequence ID" value="Mp5g15040.3.cds1"/>
    <property type="gene ID" value="Mp5g15040"/>
</dbReference>
<dbReference type="Gramene" id="Mp5g15040.2">
    <property type="protein sequence ID" value="Mp5g15040.2.cds1"/>
    <property type="gene ID" value="Mp5g15040"/>
</dbReference>
<organism evidence="1 2">
    <name type="scientific">Marchantia polymorpha</name>
    <name type="common">Common liverwort</name>
    <name type="synonym">Marchantia aquatica</name>
    <dbReference type="NCBI Taxonomy" id="3197"/>
    <lineage>
        <taxon>Eukaryota</taxon>
        <taxon>Viridiplantae</taxon>
        <taxon>Streptophyta</taxon>
        <taxon>Embryophyta</taxon>
        <taxon>Marchantiophyta</taxon>
        <taxon>Marchantiopsida</taxon>
        <taxon>Marchantiidae</taxon>
        <taxon>Marchantiales</taxon>
        <taxon>Marchantiaceae</taxon>
        <taxon>Marchantia</taxon>
    </lineage>
</organism>
<evidence type="ECO:0000313" key="1">
    <source>
        <dbReference type="EMBL" id="PTQ35500.1"/>
    </source>
</evidence>
<dbReference type="EMBL" id="KZ772743">
    <property type="protein sequence ID" value="PTQ35501.1"/>
    <property type="molecule type" value="Genomic_DNA"/>
</dbReference>
<protein>
    <submittedName>
        <fullName evidence="1">Uncharacterized protein</fullName>
    </submittedName>
</protein>
<sequence length="172" mass="19614">MVPQWAGEARPAFPHRIRSLPCSHRHHVFSERLLNRNAAYFSLHRSGASGVLSDVEDKAIFFEGCTSPSVSHVQVEAYRGWSEAHGGLVSCRQMRTLQQRQNCSDRVGESRSLRSADICQFHLDAGRKIEIPEKYLSREHFAAAQKLSPLTYFVALECARLVWWMEGSWKTL</sequence>
<dbReference type="AlphaFoldDB" id="A0A2R6WNS7"/>
<dbReference type="Proteomes" id="UP000244005">
    <property type="component" value="Unassembled WGS sequence"/>
</dbReference>
<keyword evidence="2" id="KW-1185">Reference proteome</keyword>
<proteinExistence type="predicted"/>
<name>A0A2R6WNS7_MARPO</name>
<accession>A0A2R6WNS7</accession>
<dbReference type="Gramene" id="Mp5g15040.1">
    <property type="protein sequence ID" value="Mp5g15040.1.cds1"/>
    <property type="gene ID" value="Mp5g15040"/>
</dbReference>
<dbReference type="Gramene" id="Mp5g15040.4">
    <property type="protein sequence ID" value="Mp5g15040.4.cds1"/>
    <property type="gene ID" value="Mp5g15040"/>
</dbReference>
<gene>
    <name evidence="1" type="ORF">MARPO_0071s0106</name>
</gene>
<reference evidence="1" key="2">
    <citation type="submission" date="2017-12" db="EMBL/GenBank/DDBJ databases">
        <title>WGS assembly of Marchantia polymorpha.</title>
        <authorList>
            <person name="Bowman J.L."/>
            <person name="Kohchi T."/>
            <person name="Yamato K.T."/>
            <person name="Jenkins J."/>
            <person name="Shu S."/>
            <person name="Ishizaki K."/>
            <person name="Yamaoka S."/>
            <person name="Nishihama R."/>
            <person name="Nakamura Y."/>
            <person name="Berger F."/>
            <person name="Adam C."/>
            <person name="Aki S.S."/>
            <person name="Althoff F."/>
            <person name="Araki T."/>
            <person name="Arteaga-Vazquez M.A."/>
            <person name="Balasubrmanian S."/>
            <person name="Bauer D."/>
            <person name="Boehm C.R."/>
            <person name="Briginshaw L."/>
            <person name="Caballero-Perez J."/>
            <person name="Catarino B."/>
            <person name="Chen F."/>
            <person name="Chiyoda S."/>
            <person name="Chovatia M."/>
            <person name="Davies K.M."/>
            <person name="Delmans M."/>
            <person name="Demura T."/>
            <person name="Dierschke T."/>
            <person name="Dolan L."/>
            <person name="Dorantes-Acosta A.E."/>
            <person name="Eklund D.M."/>
            <person name="Florent S.N."/>
            <person name="Flores-Sandoval E."/>
            <person name="Fujiyama A."/>
            <person name="Fukuzawa H."/>
            <person name="Galik B."/>
            <person name="Grimanelli D."/>
            <person name="Grimwood J."/>
            <person name="Grossniklaus U."/>
            <person name="Hamada T."/>
            <person name="Haseloff J."/>
            <person name="Hetherington A.J."/>
            <person name="Higo A."/>
            <person name="Hirakawa Y."/>
            <person name="Hundley H.N."/>
            <person name="Ikeda Y."/>
            <person name="Inoue K."/>
            <person name="Inoue S."/>
            <person name="Ishida S."/>
            <person name="Jia Q."/>
            <person name="Kakita M."/>
            <person name="Kanazawa T."/>
            <person name="Kawai Y."/>
            <person name="Kawashima T."/>
            <person name="Kennedy M."/>
            <person name="Kinose K."/>
            <person name="Kinoshita T."/>
            <person name="Kohara Y."/>
            <person name="Koide E."/>
            <person name="Komatsu K."/>
            <person name="Kopischke S."/>
            <person name="Kubo M."/>
            <person name="Kyozuka J."/>
            <person name="Lagercrantz U."/>
            <person name="Lin S.S."/>
            <person name="Lindquist E."/>
            <person name="Lipzen A.M."/>
            <person name="Lu C."/>
            <person name="Luna E.D."/>
            <person name="Martienssen R.A."/>
            <person name="Minamino N."/>
            <person name="Mizutani M."/>
            <person name="Mizutani M."/>
            <person name="Mochizuki N."/>
            <person name="Monte I."/>
            <person name="Mosher R."/>
            <person name="Nagasaki H."/>
            <person name="Nakagami H."/>
            <person name="Naramoto S."/>
            <person name="Nishitani K."/>
            <person name="Ohtani M."/>
            <person name="Okamoto T."/>
            <person name="Okumura M."/>
            <person name="Phillips J."/>
            <person name="Pollak B."/>
            <person name="Reinders A."/>
            <person name="Roevekamp M."/>
            <person name="Sano R."/>
            <person name="Sawa S."/>
            <person name="Schmid M.W."/>
            <person name="Shirakawa M."/>
            <person name="Solano R."/>
            <person name="Spunde A."/>
            <person name="Suetsugu N."/>
            <person name="Sugano S."/>
            <person name="Sugiyama A."/>
            <person name="Sun R."/>
            <person name="Suzuki Y."/>
            <person name="Takenaka M."/>
            <person name="Takezawa D."/>
            <person name="Tomogane H."/>
            <person name="Tsuzuki M."/>
            <person name="Ueda T."/>
            <person name="Umeda M."/>
            <person name="Ward J.M."/>
            <person name="Watanabe Y."/>
            <person name="Yazaki K."/>
            <person name="Yokoyama R."/>
            <person name="Yoshitake Y."/>
            <person name="Yotsui I."/>
            <person name="Zachgo S."/>
            <person name="Schmutz J."/>
        </authorList>
    </citation>
    <scope>NUCLEOTIDE SEQUENCE [LARGE SCALE GENOMIC DNA]</scope>
    <source>
        <strain evidence="1">Tak-1</strain>
    </source>
</reference>
<evidence type="ECO:0000313" key="2">
    <source>
        <dbReference type="Proteomes" id="UP000244005"/>
    </source>
</evidence>
<reference evidence="2" key="1">
    <citation type="journal article" date="2017" name="Cell">
        <title>Insights into land plant evolution garnered from the Marchantia polymorpha genome.</title>
        <authorList>
            <person name="Bowman J.L."/>
            <person name="Kohchi T."/>
            <person name="Yamato K.T."/>
            <person name="Jenkins J."/>
            <person name="Shu S."/>
            <person name="Ishizaki K."/>
            <person name="Yamaoka S."/>
            <person name="Nishihama R."/>
            <person name="Nakamura Y."/>
            <person name="Berger F."/>
            <person name="Adam C."/>
            <person name="Aki S.S."/>
            <person name="Althoff F."/>
            <person name="Araki T."/>
            <person name="Arteaga-Vazquez M.A."/>
            <person name="Balasubrmanian S."/>
            <person name="Barry K."/>
            <person name="Bauer D."/>
            <person name="Boehm C.R."/>
            <person name="Briginshaw L."/>
            <person name="Caballero-Perez J."/>
            <person name="Catarino B."/>
            <person name="Chen F."/>
            <person name="Chiyoda S."/>
            <person name="Chovatia M."/>
            <person name="Davies K.M."/>
            <person name="Delmans M."/>
            <person name="Demura T."/>
            <person name="Dierschke T."/>
            <person name="Dolan L."/>
            <person name="Dorantes-Acosta A.E."/>
            <person name="Eklund D.M."/>
            <person name="Florent S.N."/>
            <person name="Flores-Sandoval E."/>
            <person name="Fujiyama A."/>
            <person name="Fukuzawa H."/>
            <person name="Galik B."/>
            <person name="Grimanelli D."/>
            <person name="Grimwood J."/>
            <person name="Grossniklaus U."/>
            <person name="Hamada T."/>
            <person name="Haseloff J."/>
            <person name="Hetherington A.J."/>
            <person name="Higo A."/>
            <person name="Hirakawa Y."/>
            <person name="Hundley H.N."/>
            <person name="Ikeda Y."/>
            <person name="Inoue K."/>
            <person name="Inoue S.I."/>
            <person name="Ishida S."/>
            <person name="Jia Q."/>
            <person name="Kakita M."/>
            <person name="Kanazawa T."/>
            <person name="Kawai Y."/>
            <person name="Kawashima T."/>
            <person name="Kennedy M."/>
            <person name="Kinose K."/>
            <person name="Kinoshita T."/>
            <person name="Kohara Y."/>
            <person name="Koide E."/>
            <person name="Komatsu K."/>
            <person name="Kopischke S."/>
            <person name="Kubo M."/>
            <person name="Kyozuka J."/>
            <person name="Lagercrantz U."/>
            <person name="Lin S.S."/>
            <person name="Lindquist E."/>
            <person name="Lipzen A.M."/>
            <person name="Lu C.W."/>
            <person name="De Luna E."/>
            <person name="Martienssen R.A."/>
            <person name="Minamino N."/>
            <person name="Mizutani M."/>
            <person name="Mizutani M."/>
            <person name="Mochizuki N."/>
            <person name="Monte I."/>
            <person name="Mosher R."/>
            <person name="Nagasaki H."/>
            <person name="Nakagami H."/>
            <person name="Naramoto S."/>
            <person name="Nishitani K."/>
            <person name="Ohtani M."/>
            <person name="Okamoto T."/>
            <person name="Okumura M."/>
            <person name="Phillips J."/>
            <person name="Pollak B."/>
            <person name="Reinders A."/>
            <person name="Rovekamp M."/>
            <person name="Sano R."/>
            <person name="Sawa S."/>
            <person name="Schmid M.W."/>
            <person name="Shirakawa M."/>
            <person name="Solano R."/>
            <person name="Spunde A."/>
            <person name="Suetsugu N."/>
            <person name="Sugano S."/>
            <person name="Sugiyama A."/>
            <person name="Sun R."/>
            <person name="Suzuki Y."/>
            <person name="Takenaka M."/>
            <person name="Takezawa D."/>
            <person name="Tomogane H."/>
            <person name="Tsuzuki M."/>
            <person name="Ueda T."/>
            <person name="Umeda M."/>
            <person name="Ward J.M."/>
            <person name="Watanabe Y."/>
            <person name="Yazaki K."/>
            <person name="Yokoyama R."/>
            <person name="Yoshitake Y."/>
            <person name="Yotsui I."/>
            <person name="Zachgo S."/>
            <person name="Schmutz J."/>
        </authorList>
    </citation>
    <scope>NUCLEOTIDE SEQUENCE [LARGE SCALE GENOMIC DNA]</scope>
    <source>
        <strain evidence="2">Tak-1</strain>
    </source>
</reference>